<accession>A0A4C1YKN7</accession>
<comment type="caution">
    <text evidence="2">The sequence shown here is derived from an EMBL/GenBank/DDBJ whole genome shotgun (WGS) entry which is preliminary data.</text>
</comment>
<evidence type="ECO:0000256" key="1">
    <source>
        <dbReference type="SAM" id="MobiDB-lite"/>
    </source>
</evidence>
<organism evidence="2 3">
    <name type="scientific">Eumeta variegata</name>
    <name type="common">Bagworm moth</name>
    <name type="synonym">Eumeta japonica</name>
    <dbReference type="NCBI Taxonomy" id="151549"/>
    <lineage>
        <taxon>Eukaryota</taxon>
        <taxon>Metazoa</taxon>
        <taxon>Ecdysozoa</taxon>
        <taxon>Arthropoda</taxon>
        <taxon>Hexapoda</taxon>
        <taxon>Insecta</taxon>
        <taxon>Pterygota</taxon>
        <taxon>Neoptera</taxon>
        <taxon>Endopterygota</taxon>
        <taxon>Lepidoptera</taxon>
        <taxon>Glossata</taxon>
        <taxon>Ditrysia</taxon>
        <taxon>Tineoidea</taxon>
        <taxon>Psychidae</taxon>
        <taxon>Oiketicinae</taxon>
        <taxon>Eumeta</taxon>
    </lineage>
</organism>
<gene>
    <name evidence="2" type="ORF">EVAR_36090_1</name>
</gene>
<sequence>MNELEAGQRRAPPSPRGVAVTTRPAPRLLLLSFYSVLVFKRGSTKLTDDLREGRSSAATTEDDISAVRLMIEPDKKVTF</sequence>
<evidence type="ECO:0000313" key="2">
    <source>
        <dbReference type="EMBL" id="GBP74905.1"/>
    </source>
</evidence>
<name>A0A4C1YKN7_EUMVA</name>
<protein>
    <submittedName>
        <fullName evidence="2">Uncharacterized protein</fullName>
    </submittedName>
</protein>
<proteinExistence type="predicted"/>
<reference evidence="2 3" key="1">
    <citation type="journal article" date="2019" name="Commun. Biol.">
        <title>The bagworm genome reveals a unique fibroin gene that provides high tensile strength.</title>
        <authorList>
            <person name="Kono N."/>
            <person name="Nakamura H."/>
            <person name="Ohtoshi R."/>
            <person name="Tomita M."/>
            <person name="Numata K."/>
            <person name="Arakawa K."/>
        </authorList>
    </citation>
    <scope>NUCLEOTIDE SEQUENCE [LARGE SCALE GENOMIC DNA]</scope>
</reference>
<evidence type="ECO:0000313" key="3">
    <source>
        <dbReference type="Proteomes" id="UP000299102"/>
    </source>
</evidence>
<dbReference type="OrthoDB" id="10017160at2759"/>
<dbReference type="AlphaFoldDB" id="A0A4C1YKN7"/>
<keyword evidence="3" id="KW-1185">Reference proteome</keyword>
<dbReference type="Proteomes" id="UP000299102">
    <property type="component" value="Unassembled WGS sequence"/>
</dbReference>
<feature type="region of interest" description="Disordered" evidence="1">
    <location>
        <begin position="1"/>
        <end position="20"/>
    </location>
</feature>
<dbReference type="EMBL" id="BGZK01001228">
    <property type="protein sequence ID" value="GBP74905.1"/>
    <property type="molecule type" value="Genomic_DNA"/>
</dbReference>